<organism evidence="11 12">
    <name type="scientific">Sporosarcina saromensis</name>
    <dbReference type="NCBI Taxonomy" id="359365"/>
    <lineage>
        <taxon>Bacteria</taxon>
        <taxon>Bacillati</taxon>
        <taxon>Bacillota</taxon>
        <taxon>Bacilli</taxon>
        <taxon>Bacillales</taxon>
        <taxon>Caryophanaceae</taxon>
        <taxon>Sporosarcina</taxon>
    </lineage>
</organism>
<dbReference type="SUPFAM" id="SSF48613">
    <property type="entry name" value="Heme oxygenase-like"/>
    <property type="match status" value="1"/>
</dbReference>
<dbReference type="NCBIfam" id="TIGR04306">
    <property type="entry name" value="salvage_TenA"/>
    <property type="match status" value="1"/>
</dbReference>
<keyword evidence="9" id="KW-0378">Hydrolase</keyword>
<dbReference type="Pfam" id="PF03070">
    <property type="entry name" value="TENA_THI-4"/>
    <property type="match status" value="1"/>
</dbReference>
<dbReference type="PANTHER" id="PTHR43198:SF2">
    <property type="entry name" value="SI:CH1073-67J19.1-RELATED"/>
    <property type="match status" value="1"/>
</dbReference>
<evidence type="ECO:0000256" key="2">
    <source>
        <dbReference type="ARBA" id="ARBA00004948"/>
    </source>
</evidence>
<comment type="pathway">
    <text evidence="2 9">Cofactor biosynthesis; thiamine diphosphate biosynthesis.</text>
</comment>
<dbReference type="CDD" id="cd19364">
    <property type="entry name" value="TenA_C_BsTenA-like"/>
    <property type="match status" value="1"/>
</dbReference>
<comment type="similarity">
    <text evidence="3 9">Belongs to the TenA family.</text>
</comment>
<dbReference type="Gene3D" id="1.20.910.10">
    <property type="entry name" value="Heme oxygenase-like"/>
    <property type="match status" value="1"/>
</dbReference>
<dbReference type="EC" id="3.5.99.2" evidence="5 9"/>
<feature type="domain" description="Thiaminase-2/PQQC" evidence="10">
    <location>
        <begin position="13"/>
        <end position="214"/>
    </location>
</feature>
<evidence type="ECO:0000256" key="1">
    <source>
        <dbReference type="ARBA" id="ARBA00001881"/>
    </source>
</evidence>
<evidence type="ECO:0000313" key="12">
    <source>
        <dbReference type="Proteomes" id="UP001282284"/>
    </source>
</evidence>
<evidence type="ECO:0000256" key="5">
    <source>
        <dbReference type="ARBA" id="ARBA00012684"/>
    </source>
</evidence>
<comment type="function">
    <text evidence="9">Catalyzes an amino-pyrimidine hydrolysis reaction at the C5' of the pyrimidine moiety of thiamine compounds, a reaction that is part of a thiamine salvage pathway. Thus, catalyzes the conversion of 4-amino-5-aminomethyl-2-methylpyrimidine to 4-amino-5-hydroxymethyl-2-methylpyrimidine (HMP).</text>
</comment>
<evidence type="ECO:0000259" key="10">
    <source>
        <dbReference type="Pfam" id="PF03070"/>
    </source>
</evidence>
<dbReference type="EMBL" id="JAUBDI010000009">
    <property type="protein sequence ID" value="MDW0113595.1"/>
    <property type="molecule type" value="Genomic_DNA"/>
</dbReference>
<evidence type="ECO:0000256" key="7">
    <source>
        <dbReference type="ARBA" id="ARBA00022977"/>
    </source>
</evidence>
<evidence type="ECO:0000256" key="8">
    <source>
        <dbReference type="ARBA" id="ARBA00048337"/>
    </source>
</evidence>
<protein>
    <recommendedName>
        <fullName evidence="6 9">Aminopyrimidine aminohydrolase</fullName>
        <ecNumber evidence="5 9">3.5.99.2</ecNumber>
    </recommendedName>
</protein>
<keyword evidence="7 9" id="KW-0784">Thiamine biosynthesis</keyword>
<proteinExistence type="inferred from homology"/>
<dbReference type="InterPro" id="IPR026285">
    <property type="entry name" value="TenA_E"/>
</dbReference>
<comment type="catalytic activity">
    <reaction evidence="1 9">
        <text>4-amino-5-aminomethyl-2-methylpyrimidine + H2O = 4-amino-5-hydroxymethyl-2-methylpyrimidine + NH4(+)</text>
        <dbReference type="Rhea" id="RHEA:31799"/>
        <dbReference type="ChEBI" id="CHEBI:15377"/>
        <dbReference type="ChEBI" id="CHEBI:16892"/>
        <dbReference type="ChEBI" id="CHEBI:28938"/>
        <dbReference type="ChEBI" id="CHEBI:63416"/>
        <dbReference type="EC" id="3.5.99.2"/>
    </reaction>
</comment>
<dbReference type="PIRSF" id="PIRSF003170">
    <property type="entry name" value="Pet18p"/>
    <property type="match status" value="1"/>
</dbReference>
<accession>A0ABU4G9G4</accession>
<comment type="caution">
    <text evidence="11">The sequence shown here is derived from an EMBL/GenBank/DDBJ whole genome shotgun (WGS) entry which is preliminary data.</text>
</comment>
<evidence type="ECO:0000256" key="4">
    <source>
        <dbReference type="ARBA" id="ARBA00011881"/>
    </source>
</evidence>
<evidence type="ECO:0000313" key="11">
    <source>
        <dbReference type="EMBL" id="MDW0113595.1"/>
    </source>
</evidence>
<dbReference type="Proteomes" id="UP001282284">
    <property type="component" value="Unassembled WGS sequence"/>
</dbReference>
<reference evidence="11 12" key="1">
    <citation type="submission" date="2023-06" db="EMBL/GenBank/DDBJ databases">
        <title>Sporosarcina sp. nov., isolated from Korean traditional fermented seafood 'Jeotgal'.</title>
        <authorList>
            <person name="Yang A.I."/>
            <person name="Shin N.-R."/>
        </authorList>
    </citation>
    <scope>NUCLEOTIDE SEQUENCE [LARGE SCALE GENOMIC DNA]</scope>
    <source>
        <strain evidence="11 12">KCTC13119</strain>
    </source>
</reference>
<dbReference type="InterPro" id="IPR027574">
    <property type="entry name" value="Thiaminase_II"/>
</dbReference>
<evidence type="ECO:0000256" key="9">
    <source>
        <dbReference type="PIRNR" id="PIRNR003170"/>
    </source>
</evidence>
<evidence type="ECO:0000256" key="3">
    <source>
        <dbReference type="ARBA" id="ARBA00010264"/>
    </source>
</evidence>
<evidence type="ECO:0000256" key="6">
    <source>
        <dbReference type="ARBA" id="ARBA00013647"/>
    </source>
</evidence>
<name>A0ABU4G9G4_9BACL</name>
<comment type="catalytic activity">
    <reaction evidence="8 9">
        <text>thiamine + H2O = 5-(2-hydroxyethyl)-4-methylthiazole + 4-amino-5-hydroxymethyl-2-methylpyrimidine + H(+)</text>
        <dbReference type="Rhea" id="RHEA:17509"/>
        <dbReference type="ChEBI" id="CHEBI:15377"/>
        <dbReference type="ChEBI" id="CHEBI:15378"/>
        <dbReference type="ChEBI" id="CHEBI:16892"/>
        <dbReference type="ChEBI" id="CHEBI:17957"/>
        <dbReference type="ChEBI" id="CHEBI:18385"/>
        <dbReference type="EC" id="3.5.99.2"/>
    </reaction>
</comment>
<dbReference type="InterPro" id="IPR016084">
    <property type="entry name" value="Haem_Oase-like_multi-hlx"/>
</dbReference>
<dbReference type="InterPro" id="IPR050967">
    <property type="entry name" value="Thiamine_Salvage_TenA"/>
</dbReference>
<dbReference type="RefSeq" id="WP_317944055.1">
    <property type="nucleotide sequence ID" value="NZ_JAUBDI010000009.1"/>
</dbReference>
<dbReference type="PANTHER" id="PTHR43198">
    <property type="entry name" value="BIFUNCTIONAL TH2 PROTEIN"/>
    <property type="match status" value="1"/>
</dbReference>
<keyword evidence="12" id="KW-1185">Reference proteome</keyword>
<dbReference type="InterPro" id="IPR004305">
    <property type="entry name" value="Thiaminase-2/PQQC"/>
</dbReference>
<comment type="subunit">
    <text evidence="4">Homotetramer.</text>
</comment>
<sequence>MTLCKELRVECDAIFEANFNHPFIEELATGTLSEDIFKEYILQDSYYLQHYAKLHALAAAQATDMHTVRRFAQHAEGTCGAEIDLHESYFSLLGVTEQDLAQFKPAPTAYAYTSHLYRAAMEGDLAATLAALLPCYWVYYEIGERLKEATPNHPIYDKWIAMYSSEWFEQSTNEQIERLNELTKDLSQKRRAEIKAHFIKSCHYELQFWEMAYTKQNWDLEKVELQV</sequence>
<gene>
    <name evidence="11" type="primary">tenA</name>
    <name evidence="11" type="ORF">QT711_10385</name>
</gene>